<feature type="domain" description="EamA" evidence="2">
    <location>
        <begin position="148"/>
        <end position="278"/>
    </location>
</feature>
<name>A0A1Y5S8L5_9RHOB</name>
<dbReference type="RefSeq" id="WP_085795021.1">
    <property type="nucleotide sequence ID" value="NZ_FWFO01000001.1"/>
</dbReference>
<evidence type="ECO:0000256" key="1">
    <source>
        <dbReference type="SAM" id="Phobius"/>
    </source>
</evidence>
<organism evidence="3 4">
    <name type="scientific">Falsiruegeria litorea R37</name>
    <dbReference type="NCBI Taxonomy" id="1200284"/>
    <lineage>
        <taxon>Bacteria</taxon>
        <taxon>Pseudomonadati</taxon>
        <taxon>Pseudomonadota</taxon>
        <taxon>Alphaproteobacteria</taxon>
        <taxon>Rhodobacterales</taxon>
        <taxon>Roseobacteraceae</taxon>
        <taxon>Falsiruegeria</taxon>
    </lineage>
</organism>
<gene>
    <name evidence="3" type="ORF">TRL7639_01403</name>
</gene>
<accession>A0A1Y5S8L5</accession>
<dbReference type="Pfam" id="PF00892">
    <property type="entry name" value="EamA"/>
    <property type="match status" value="2"/>
</dbReference>
<dbReference type="SUPFAM" id="SSF103481">
    <property type="entry name" value="Multidrug resistance efflux transporter EmrE"/>
    <property type="match status" value="2"/>
</dbReference>
<dbReference type="Proteomes" id="UP000193077">
    <property type="component" value="Unassembled WGS sequence"/>
</dbReference>
<feature type="domain" description="EamA" evidence="2">
    <location>
        <begin position="8"/>
        <end position="136"/>
    </location>
</feature>
<feature type="transmembrane region" description="Helical" evidence="1">
    <location>
        <begin position="176"/>
        <end position="196"/>
    </location>
</feature>
<feature type="transmembrane region" description="Helical" evidence="1">
    <location>
        <begin position="119"/>
        <end position="138"/>
    </location>
</feature>
<keyword evidence="1" id="KW-1133">Transmembrane helix</keyword>
<reference evidence="3 4" key="1">
    <citation type="submission" date="2017-03" db="EMBL/GenBank/DDBJ databases">
        <authorList>
            <person name="Afonso C.L."/>
            <person name="Miller P.J."/>
            <person name="Scott M.A."/>
            <person name="Spackman E."/>
            <person name="Goraichik I."/>
            <person name="Dimitrov K.M."/>
            <person name="Suarez D.L."/>
            <person name="Swayne D.E."/>
        </authorList>
    </citation>
    <scope>NUCLEOTIDE SEQUENCE [LARGE SCALE GENOMIC DNA]</scope>
    <source>
        <strain evidence="3 4">CECT 7639</strain>
    </source>
</reference>
<dbReference type="GO" id="GO:0016020">
    <property type="term" value="C:membrane"/>
    <property type="evidence" value="ECO:0007669"/>
    <property type="project" value="InterPro"/>
</dbReference>
<feature type="transmembrane region" description="Helical" evidence="1">
    <location>
        <begin position="208"/>
        <end position="229"/>
    </location>
</feature>
<keyword evidence="4" id="KW-1185">Reference proteome</keyword>
<protein>
    <submittedName>
        <fullName evidence="3">EamA-like transporter family protein</fullName>
    </submittedName>
</protein>
<sequence length="297" mass="30858">MAAAGLRPVILAFLAAALWGLWWIPIRWFDALGLTGAAGGAAMNTGAFVSCLLWMLIRREPFSLSPKAMLGAAFVGVAIGTYSVALNYGDVVRVILLFYLAPAWSKLIEWRFLNMPWRWTSTLALVAALSGAFLVLGGDIATTGVTVGDGLAVMSGIAWSMGATLIFINPGSARPISLSAVSALTASVIALFFMTIEGDWPTGAQGALIAGGLGLGLLYVVPILALTLWSAQVLSPATLTFLLTAEILAGVISSAILLDEPFGPLRVAGAALIVLGALSEILPSLFGRSVDPDQGRA</sequence>
<evidence type="ECO:0000313" key="3">
    <source>
        <dbReference type="EMBL" id="SLN32261.1"/>
    </source>
</evidence>
<dbReference type="OrthoDB" id="7340103at2"/>
<feature type="transmembrane region" description="Helical" evidence="1">
    <location>
        <begin position="150"/>
        <end position="169"/>
    </location>
</feature>
<proteinExistence type="predicted"/>
<keyword evidence="1" id="KW-0472">Membrane</keyword>
<keyword evidence="1" id="KW-0812">Transmembrane</keyword>
<dbReference type="InterPro" id="IPR037185">
    <property type="entry name" value="EmrE-like"/>
</dbReference>
<dbReference type="InterPro" id="IPR000620">
    <property type="entry name" value="EamA_dom"/>
</dbReference>
<feature type="transmembrane region" description="Helical" evidence="1">
    <location>
        <begin position="32"/>
        <end position="56"/>
    </location>
</feature>
<dbReference type="EMBL" id="FWFO01000001">
    <property type="protein sequence ID" value="SLN32261.1"/>
    <property type="molecule type" value="Genomic_DNA"/>
</dbReference>
<evidence type="ECO:0000313" key="4">
    <source>
        <dbReference type="Proteomes" id="UP000193077"/>
    </source>
</evidence>
<dbReference type="AlphaFoldDB" id="A0A1Y5S8L5"/>
<feature type="transmembrane region" description="Helical" evidence="1">
    <location>
        <begin position="9"/>
        <end position="26"/>
    </location>
</feature>
<feature type="transmembrane region" description="Helical" evidence="1">
    <location>
        <begin position="264"/>
        <end position="286"/>
    </location>
</feature>
<feature type="transmembrane region" description="Helical" evidence="1">
    <location>
        <begin position="241"/>
        <end position="258"/>
    </location>
</feature>
<feature type="transmembrane region" description="Helical" evidence="1">
    <location>
        <begin position="91"/>
        <end position="107"/>
    </location>
</feature>
<evidence type="ECO:0000259" key="2">
    <source>
        <dbReference type="Pfam" id="PF00892"/>
    </source>
</evidence>
<feature type="transmembrane region" description="Helical" evidence="1">
    <location>
        <begin position="68"/>
        <end position="85"/>
    </location>
</feature>